<evidence type="ECO:0000256" key="3">
    <source>
        <dbReference type="ARBA" id="ARBA00023054"/>
    </source>
</evidence>
<evidence type="ECO:0000259" key="7">
    <source>
        <dbReference type="Pfam" id="PF07195"/>
    </source>
</evidence>
<keyword evidence="8" id="KW-0282">Flagellum</keyword>
<evidence type="ECO:0000313" key="8">
    <source>
        <dbReference type="EMBL" id="KWZ41600.1"/>
    </source>
</evidence>
<accession>A0ABR5T9F9</accession>
<dbReference type="Pfam" id="PF02465">
    <property type="entry name" value="FliD_N"/>
    <property type="match status" value="1"/>
</dbReference>
<keyword evidence="8" id="KW-0969">Cilium</keyword>
<evidence type="ECO:0000256" key="5">
    <source>
        <dbReference type="RuleBase" id="RU362066"/>
    </source>
</evidence>
<evidence type="ECO:0000256" key="2">
    <source>
        <dbReference type="ARBA" id="ARBA00011255"/>
    </source>
</evidence>
<dbReference type="PANTHER" id="PTHR30288">
    <property type="entry name" value="FLAGELLAR CAP/ASSEMBLY PROTEIN FLID"/>
    <property type="match status" value="1"/>
</dbReference>
<comment type="caution">
    <text evidence="8">The sequence shown here is derived from an EMBL/GenBank/DDBJ whole genome shotgun (WGS) entry which is preliminary data.</text>
</comment>
<comment type="subcellular location">
    <subcellularLocation>
        <location evidence="5">Secreted</location>
    </subcellularLocation>
    <subcellularLocation>
        <location evidence="5">Bacterial flagellum</location>
    </subcellularLocation>
</comment>
<dbReference type="Pfam" id="PF07195">
    <property type="entry name" value="FliD_C"/>
    <property type="match status" value="1"/>
</dbReference>
<keyword evidence="9" id="KW-1185">Reference proteome</keyword>
<keyword evidence="5" id="KW-0964">Secreted</keyword>
<evidence type="ECO:0000313" key="9">
    <source>
        <dbReference type="Proteomes" id="UP000070255"/>
    </source>
</evidence>
<dbReference type="Proteomes" id="UP000070255">
    <property type="component" value="Unassembled WGS sequence"/>
</dbReference>
<keyword evidence="4 5" id="KW-0975">Bacterial flagellum</keyword>
<comment type="subunit">
    <text evidence="2 5">Homopentamer.</text>
</comment>
<reference evidence="8 9" key="1">
    <citation type="submission" date="2015-11" db="EMBL/GenBank/DDBJ databases">
        <authorList>
            <person name="Sahl J."/>
            <person name="Wagner D."/>
            <person name="Keim P."/>
        </authorList>
    </citation>
    <scope>NUCLEOTIDE SEQUENCE [LARGE SCALE GENOMIC DNA]</scope>
    <source>
        <strain evidence="8 9">BDU18</strain>
    </source>
</reference>
<organism evidence="8 9">
    <name type="scientific">Burkholderia savannae</name>
    <dbReference type="NCBI Taxonomy" id="1637837"/>
    <lineage>
        <taxon>Bacteria</taxon>
        <taxon>Pseudomonadati</taxon>
        <taxon>Pseudomonadota</taxon>
        <taxon>Betaproteobacteria</taxon>
        <taxon>Burkholderiales</taxon>
        <taxon>Burkholderiaceae</taxon>
        <taxon>Burkholderia</taxon>
        <taxon>pseudomallei group</taxon>
    </lineage>
</organism>
<keyword evidence="3" id="KW-0175">Coiled coil</keyword>
<proteinExistence type="inferred from homology"/>
<dbReference type="PANTHER" id="PTHR30288:SF0">
    <property type="entry name" value="FLAGELLAR HOOK-ASSOCIATED PROTEIN 2"/>
    <property type="match status" value="1"/>
</dbReference>
<keyword evidence="8" id="KW-0966">Cell projection</keyword>
<gene>
    <name evidence="8" type="ORF">WS72_01010</name>
</gene>
<evidence type="ECO:0000259" key="6">
    <source>
        <dbReference type="Pfam" id="PF02465"/>
    </source>
</evidence>
<dbReference type="InterPro" id="IPR010809">
    <property type="entry name" value="FliD_C"/>
</dbReference>
<dbReference type="InterPro" id="IPR040026">
    <property type="entry name" value="FliD"/>
</dbReference>
<dbReference type="InterPro" id="IPR003481">
    <property type="entry name" value="FliD_N"/>
</dbReference>
<feature type="domain" description="Flagellar hook-associated protein 2 C-terminal" evidence="7">
    <location>
        <begin position="254"/>
        <end position="484"/>
    </location>
</feature>
<evidence type="ECO:0000256" key="1">
    <source>
        <dbReference type="ARBA" id="ARBA00009764"/>
    </source>
</evidence>
<dbReference type="RefSeq" id="WP_038752281.1">
    <property type="nucleotide sequence ID" value="NZ_CP013424.1"/>
</dbReference>
<comment type="function">
    <text evidence="5">Required for morphogenesis and for the elongation of the flagellar filament by facilitating polymerization of the flagellin monomers at the tip of growing filament. Forms a capping structure, which prevents flagellin subunits (transported through the central channel of the flagellum) from leaking out without polymerization at the distal end.</text>
</comment>
<name>A0ABR5T9F9_9BURK</name>
<feature type="domain" description="Flagellar hook-associated protein 2 N-terminal" evidence="6">
    <location>
        <begin position="33"/>
        <end position="129"/>
    </location>
</feature>
<comment type="similarity">
    <text evidence="1 5">Belongs to the FliD family.</text>
</comment>
<dbReference type="EMBL" id="LNJQ01000001">
    <property type="protein sequence ID" value="KWZ41600.1"/>
    <property type="molecule type" value="Genomic_DNA"/>
</dbReference>
<protein>
    <recommendedName>
        <fullName evidence="5">Flagellar hook-associated protein 2</fullName>
        <shortName evidence="5">HAP2</shortName>
    </recommendedName>
    <alternativeName>
        <fullName evidence="5">Flagellar cap protein</fullName>
    </alternativeName>
</protein>
<sequence length="507" mass="49522">MSTPISSSTTQQQTNAALQQAAQSIISGSTGNSSMDVSSLVTALVNSKTAGQTALLSTSVANDQAQLTALGTLKSALTALQTGLGSLANGTVTQAFTATASGSGLTATTGSGAVAGSYSIAVNQIATTQTLSSGAFGATQQLGAGTLTLSVGGNSSAITIDSSNNTLAGIAAAINGATNNPGVTATIVTGTDGAHLVLRSSTTGAANTINVAVSNLSGDNGLSSLAVTSTASTTGGQSTITSGGSIAWSQTTAAQNAQFTVGGIAATSATNAVTSAIAGVTLNLSQSAVGTTQTLTVAADTSSQSTAITNFVNLYNTLVTTMSSLSSLSGAGTSSQTAGPLLGDSTLNSIRNTLAGIVAGGVTSNGSTVSLASLGISLSGTGSSSQTEGTLVVDQAKLTAALTNNPSSVATLFNATNGVGAQLNNTINGYVQANGIFDIRTNALNKDLSSIAQQQAQLATYSSQLTTQYNAQFTALDTLMATMNTNSNYLTQLFGGTNSAGSLASNK</sequence>
<evidence type="ECO:0000256" key="4">
    <source>
        <dbReference type="ARBA" id="ARBA00023143"/>
    </source>
</evidence>